<dbReference type="PROSITE" id="PS50879">
    <property type="entry name" value="RNASE_H_1"/>
    <property type="match status" value="1"/>
</dbReference>
<dbReference type="SUPFAM" id="SSF56672">
    <property type="entry name" value="DNA/RNA polymerases"/>
    <property type="match status" value="1"/>
</dbReference>
<dbReference type="AlphaFoldDB" id="A0A6J1QK47"/>
<evidence type="ECO:0000259" key="1">
    <source>
        <dbReference type="PROSITE" id="PS50878"/>
    </source>
</evidence>
<dbReference type="RefSeq" id="XP_024882817.1">
    <property type="nucleotide sequence ID" value="XM_025027049.1"/>
</dbReference>
<dbReference type="PANTHER" id="PTHR19446">
    <property type="entry name" value="REVERSE TRANSCRIPTASES"/>
    <property type="match status" value="1"/>
</dbReference>
<dbReference type="GeneID" id="112461711"/>
<evidence type="ECO:0000313" key="3">
    <source>
        <dbReference type="Proteomes" id="UP000504618"/>
    </source>
</evidence>
<reference evidence="4" key="1">
    <citation type="submission" date="2025-08" db="UniProtKB">
        <authorList>
            <consortium name="RefSeq"/>
        </authorList>
    </citation>
    <scope>IDENTIFICATION</scope>
    <source>
        <tissue evidence="4">Whole body</tissue>
    </source>
</reference>
<name>A0A6J1QK47_9HYME</name>
<dbReference type="InterPro" id="IPR012337">
    <property type="entry name" value="RNaseH-like_sf"/>
</dbReference>
<accession>A0A6J1QK47</accession>
<dbReference type="InterPro" id="IPR002156">
    <property type="entry name" value="RNaseH_domain"/>
</dbReference>
<dbReference type="Gene3D" id="3.30.420.10">
    <property type="entry name" value="Ribonuclease H-like superfamily/Ribonuclease H"/>
    <property type="match status" value="1"/>
</dbReference>
<dbReference type="InterPro" id="IPR043502">
    <property type="entry name" value="DNA/RNA_pol_sf"/>
</dbReference>
<dbReference type="OrthoDB" id="7701067at2759"/>
<dbReference type="PROSITE" id="PS50878">
    <property type="entry name" value="RT_POL"/>
    <property type="match status" value="1"/>
</dbReference>
<feature type="domain" description="RNase H type-1" evidence="2">
    <location>
        <begin position="258"/>
        <end position="396"/>
    </location>
</feature>
<evidence type="ECO:0000259" key="2">
    <source>
        <dbReference type="PROSITE" id="PS50879"/>
    </source>
</evidence>
<feature type="domain" description="Reverse transcriptase" evidence="1">
    <location>
        <begin position="1"/>
        <end position="228"/>
    </location>
</feature>
<dbReference type="GO" id="GO:0042575">
    <property type="term" value="C:DNA polymerase complex"/>
    <property type="evidence" value="ECO:0007669"/>
    <property type="project" value="UniProtKB-ARBA"/>
</dbReference>
<dbReference type="Proteomes" id="UP000504618">
    <property type="component" value="Unplaced"/>
</dbReference>
<proteinExistence type="predicted"/>
<dbReference type="GO" id="GO:0003676">
    <property type="term" value="F:nucleic acid binding"/>
    <property type="evidence" value="ECO:0007669"/>
    <property type="project" value="InterPro"/>
</dbReference>
<organism evidence="3 4">
    <name type="scientific">Temnothorax curvispinosus</name>
    <dbReference type="NCBI Taxonomy" id="300111"/>
    <lineage>
        <taxon>Eukaryota</taxon>
        <taxon>Metazoa</taxon>
        <taxon>Ecdysozoa</taxon>
        <taxon>Arthropoda</taxon>
        <taxon>Hexapoda</taxon>
        <taxon>Insecta</taxon>
        <taxon>Pterygota</taxon>
        <taxon>Neoptera</taxon>
        <taxon>Endopterygota</taxon>
        <taxon>Hymenoptera</taxon>
        <taxon>Apocrita</taxon>
        <taxon>Aculeata</taxon>
        <taxon>Formicoidea</taxon>
        <taxon>Formicidae</taxon>
        <taxon>Myrmicinae</taxon>
        <taxon>Temnothorax</taxon>
    </lineage>
</organism>
<dbReference type="SUPFAM" id="SSF53098">
    <property type="entry name" value="Ribonuclease H-like"/>
    <property type="match status" value="1"/>
</dbReference>
<dbReference type="InterPro" id="IPR036397">
    <property type="entry name" value="RNaseH_sf"/>
</dbReference>
<keyword evidence="3" id="KW-1185">Reference proteome</keyword>
<dbReference type="CDD" id="cd09276">
    <property type="entry name" value="Rnase_HI_RT_non_LTR"/>
    <property type="match status" value="1"/>
</dbReference>
<gene>
    <name evidence="4" type="primary">LOC112461711</name>
</gene>
<dbReference type="Pfam" id="PF00075">
    <property type="entry name" value="RNase_H"/>
    <property type="match status" value="1"/>
</dbReference>
<protein>
    <submittedName>
        <fullName evidence="4">Uncharacterized protein LOC112461711</fullName>
    </submittedName>
</protein>
<dbReference type="GO" id="GO:0004523">
    <property type="term" value="F:RNA-DNA hybrid ribonuclease activity"/>
    <property type="evidence" value="ECO:0007669"/>
    <property type="project" value="InterPro"/>
</dbReference>
<evidence type="ECO:0000313" key="4">
    <source>
        <dbReference type="RefSeq" id="XP_024882817.1"/>
    </source>
</evidence>
<dbReference type="Pfam" id="PF00078">
    <property type="entry name" value="RVT_1"/>
    <property type="match status" value="1"/>
</dbReference>
<dbReference type="GO" id="GO:0071897">
    <property type="term" value="P:DNA biosynthetic process"/>
    <property type="evidence" value="ECO:0007669"/>
    <property type="project" value="UniProtKB-ARBA"/>
</dbReference>
<dbReference type="InterPro" id="IPR000477">
    <property type="entry name" value="RT_dom"/>
</dbReference>
<sequence length="497" mass="58095">MIKNNLAPGRDGIEYSMLKDLTEEMEEVMLEICNEVWTTDWFPEDWRKYQTMFIDKAGKEKVRPIALSSCVGKVMERMVNERMVWWAERINKLARDQNGFRRGRSCAENLVRDTEFIINGQESEYRRVYKGLPQGAVLSPLLYALYTYNVTNKEQIEYESVQFADDIAAYDKGHNRDNNKRILEKAVNSISEQLTELGLQLEPKKTVQEVKGKVSKANSLMVYLNKKSKDLSIEYYRKKKGVTDAQLLEKIKTTHGMDEGFTVIYTDGFKKRRGKSLGASVVIEEQEVAYNISISKNCSTFTAEAIAIKAVLEIMENKADSRPRDIAVLTDARAVLQAIRNNHLSVYKNRYINEIRERHFRLCKEKKKKIVYVWIPSHVGISGNEMADKLAKEAAEEEADDHIEVSFLDFRQKFRKEIWNKTQDFLVKDARFKGIYYFKNFYNRKKKKPWFHGKNEEKYFITLINRLRSNHYNVNESLARKGYIDDARCECGNQRET</sequence>